<dbReference type="PANTHER" id="PTHR47642">
    <property type="entry name" value="ATP-DEPENDENT DNA HELICASE"/>
    <property type="match status" value="1"/>
</dbReference>
<dbReference type="EMBL" id="FQYR01000003">
    <property type="protein sequence ID" value="SHJ09440.1"/>
    <property type="molecule type" value="Genomic_DNA"/>
</dbReference>
<keyword evidence="3" id="KW-0067">ATP-binding</keyword>
<accession>A0A1M6GHQ3</accession>
<gene>
    <name evidence="3" type="ORF">SAMN02745181_1173</name>
</gene>
<evidence type="ECO:0000256" key="1">
    <source>
        <dbReference type="SAM" id="MobiDB-lite"/>
    </source>
</evidence>
<reference evidence="3 4" key="1">
    <citation type="submission" date="2016-11" db="EMBL/GenBank/DDBJ databases">
        <authorList>
            <person name="Jaros S."/>
            <person name="Januszkiewicz K."/>
            <person name="Wedrychowicz H."/>
        </authorList>
    </citation>
    <scope>NUCLEOTIDE SEQUENCE [LARGE SCALE GENOMIC DNA]</scope>
    <source>
        <strain evidence="3 4">DSM 18772</strain>
    </source>
</reference>
<keyword evidence="4" id="KW-1185">Reference proteome</keyword>
<dbReference type="InParanoid" id="A0A1M6GHQ3"/>
<dbReference type="RefSeq" id="WP_143158566.1">
    <property type="nucleotide sequence ID" value="NZ_FQYR01000003.1"/>
</dbReference>
<dbReference type="InterPro" id="IPR027417">
    <property type="entry name" value="P-loop_NTPase"/>
</dbReference>
<dbReference type="OrthoDB" id="9763659at2"/>
<keyword evidence="3" id="KW-0547">Nucleotide-binding</keyword>
<dbReference type="SUPFAM" id="SSF52540">
    <property type="entry name" value="P-loop containing nucleoside triphosphate hydrolases"/>
    <property type="match status" value="1"/>
</dbReference>
<sequence>MINHAATSATSGTAPATHHAPAEVVSLARQIPEDYVDFFLRRVLDIDEPFGGIQVLFMGDFMQLPPVSSADHGYFDWAFYSHSWVSANIKCVALTKVYRQADGPFVEMLNRIRMGDPPTPEQWELLRGCLVPADELSEATFITPYNRKVDSVNQYHLAKLPGDPIHIPAIFDIRDNHIRGNMTREVVRKQLCDTTIMRSTLSLKIGCRVMLLKNDVALSYVNGSQGILENINYDQSEERKIVSLTIYLDRCLVPITLDQIERGEDPRRVTVHRHTSTRGNHEPEEDVAHVEDPETGELVGWDAAIEEVKDQQVKVCYSDTRSCRKALFRPLRSMVAVRIPSSPGGERVTPS</sequence>
<organism evidence="3 4">
    <name type="scientific">Rubritalea squalenifaciens DSM 18772</name>
    <dbReference type="NCBI Taxonomy" id="1123071"/>
    <lineage>
        <taxon>Bacteria</taxon>
        <taxon>Pseudomonadati</taxon>
        <taxon>Verrucomicrobiota</taxon>
        <taxon>Verrucomicrobiia</taxon>
        <taxon>Verrucomicrobiales</taxon>
        <taxon>Rubritaleaceae</taxon>
        <taxon>Rubritalea</taxon>
    </lineage>
</organism>
<evidence type="ECO:0000313" key="4">
    <source>
        <dbReference type="Proteomes" id="UP000184510"/>
    </source>
</evidence>
<proteinExistence type="predicted"/>
<name>A0A1M6GHQ3_9BACT</name>
<feature type="region of interest" description="Disordered" evidence="1">
    <location>
        <begin position="269"/>
        <end position="292"/>
    </location>
</feature>
<protein>
    <submittedName>
        <fullName evidence="3">PIF1-like helicase</fullName>
    </submittedName>
</protein>
<keyword evidence="3" id="KW-0378">Hydrolase</keyword>
<dbReference type="STRING" id="1123071.SAMN02745181_1173"/>
<dbReference type="Gene3D" id="3.40.50.300">
    <property type="entry name" value="P-loop containing nucleotide triphosphate hydrolases"/>
    <property type="match status" value="2"/>
</dbReference>
<evidence type="ECO:0000259" key="2">
    <source>
        <dbReference type="Pfam" id="PF05970"/>
    </source>
</evidence>
<feature type="domain" description="DNA helicase Pif1-like DEAD-box helicase" evidence="2">
    <location>
        <begin position="34"/>
        <end position="116"/>
    </location>
</feature>
<evidence type="ECO:0000313" key="3">
    <source>
        <dbReference type="EMBL" id="SHJ09440.1"/>
    </source>
</evidence>
<dbReference type="InterPro" id="IPR051055">
    <property type="entry name" value="PIF1_helicase"/>
</dbReference>
<dbReference type="GO" id="GO:0006281">
    <property type="term" value="P:DNA repair"/>
    <property type="evidence" value="ECO:0007669"/>
    <property type="project" value="InterPro"/>
</dbReference>
<dbReference type="Gene3D" id="2.30.30.940">
    <property type="match status" value="1"/>
</dbReference>
<dbReference type="GO" id="GO:0000723">
    <property type="term" value="P:telomere maintenance"/>
    <property type="evidence" value="ECO:0007669"/>
    <property type="project" value="InterPro"/>
</dbReference>
<dbReference type="Pfam" id="PF05970">
    <property type="entry name" value="PIF1"/>
    <property type="match status" value="1"/>
</dbReference>
<dbReference type="GO" id="GO:0003678">
    <property type="term" value="F:DNA helicase activity"/>
    <property type="evidence" value="ECO:0007669"/>
    <property type="project" value="InterPro"/>
</dbReference>
<dbReference type="InterPro" id="IPR010285">
    <property type="entry name" value="DNA_helicase_pif1-like_DEAD"/>
</dbReference>
<feature type="compositionally biased region" description="Basic and acidic residues" evidence="1">
    <location>
        <begin position="279"/>
        <end position="292"/>
    </location>
</feature>
<keyword evidence="3" id="KW-0347">Helicase</keyword>
<dbReference type="Proteomes" id="UP000184510">
    <property type="component" value="Unassembled WGS sequence"/>
</dbReference>
<dbReference type="AlphaFoldDB" id="A0A1M6GHQ3"/>